<dbReference type="InterPro" id="IPR017182">
    <property type="entry name" value="METTL16/PsiM"/>
</dbReference>
<sequence>MSLNKFMHPRNKYRRPPDFKALAIKYPEFRKHAKQDISGKVAIDFKNLESLRALTSTLLKEDFDLDVEIPLNRLIPTLPLRLNYLLWIEDILAANSKTSSDIRGVDIGCGASCVYPLLAAKHFQWHMLGTEVDPESVLIASNNVKRNNLCDKITVRVVPKGTMLEGALETGSVYDFCLCNPPFFSSTEELVPQNVCRSPSRPPPRNALSGATWELVAPGGEVAFVDSIIQDSLKLREAVRVYSVMLGHKTSVGKVQAALKEAGVERVTSHSFCQGHTTRWGVAWTLDQSVVLAVNQQPSHKPGHPFSHTCDLDLQQTVEKLQQLMGELQITYSALKSNQNLYGMEITAVTNTWSNLRRKKRQEKRNKSKEDHLEVKPGDKAVEDQAVCQNESKRNESEKIVIADVMSSENDAEEIVNGNVILKSENSNDEKNIDIVKDGEISNCRIENKRTCDEDSGCSNNLKRPKMENSPEASKCQLKKVPVFVGSLIVKKGSQGTVIELSWIRGLGGRDSAHQVLQYFKNNLKPH</sequence>
<evidence type="ECO:0000256" key="3">
    <source>
        <dbReference type="ARBA" id="ARBA00022679"/>
    </source>
</evidence>
<feature type="binding site" evidence="6">
    <location>
        <position position="108"/>
    </location>
    <ligand>
        <name>S-adenosyl-L-methionine</name>
        <dbReference type="ChEBI" id="CHEBI:59789"/>
    </ligand>
</feature>
<feature type="binding site" evidence="6">
    <location>
        <position position="131"/>
    </location>
    <ligand>
        <name>S-adenosyl-L-methionine</name>
        <dbReference type="ChEBI" id="CHEBI:59789"/>
    </ligand>
</feature>
<evidence type="ECO:0000256" key="2">
    <source>
        <dbReference type="ARBA" id="ARBA00022603"/>
    </source>
</evidence>
<evidence type="ECO:0000313" key="8">
    <source>
        <dbReference type="EMBL" id="JAT09594.1"/>
    </source>
</evidence>
<feature type="region of interest" description="Disordered" evidence="7">
    <location>
        <begin position="359"/>
        <end position="379"/>
    </location>
</feature>
<dbReference type="GO" id="GO:0008168">
    <property type="term" value="F:methyltransferase activity"/>
    <property type="evidence" value="ECO:0007669"/>
    <property type="project" value="UniProtKB-UniRule"/>
</dbReference>
<keyword evidence="4 6" id="KW-0949">S-adenosyl-L-methionine</keyword>
<reference evidence="8" key="1">
    <citation type="submission" date="2015-11" db="EMBL/GenBank/DDBJ databases">
        <title>De novo transcriptome assembly of four potential Pierce s Disease insect vectors from Arizona vineyards.</title>
        <authorList>
            <person name="Tassone E.E."/>
        </authorList>
    </citation>
    <scope>NUCLEOTIDE SEQUENCE</scope>
</reference>
<dbReference type="GO" id="GO:0070475">
    <property type="term" value="P:rRNA base methylation"/>
    <property type="evidence" value="ECO:0007669"/>
    <property type="project" value="TreeGrafter"/>
</dbReference>
<gene>
    <name evidence="8" type="ORF">g.18638</name>
</gene>
<accession>A0A1B6KEI6</accession>
<dbReference type="EC" id="2.1.1.-" evidence="5"/>
<dbReference type="EMBL" id="GEBQ01030383">
    <property type="protein sequence ID" value="JAT09594.1"/>
    <property type="molecule type" value="Transcribed_RNA"/>
</dbReference>
<name>A0A1B6KEI6_9HEMI</name>
<proteinExistence type="inferred from homology"/>
<comment type="similarity">
    <text evidence="1 5">Belongs to the methyltransferase superfamily. METTL16/RlmF family.</text>
</comment>
<dbReference type="PANTHER" id="PTHR13393:SF0">
    <property type="entry name" value="RNA N6-ADENOSINE-METHYLTRANSFERASE METTL16"/>
    <property type="match status" value="1"/>
</dbReference>
<dbReference type="InterPro" id="IPR029063">
    <property type="entry name" value="SAM-dependent_MTases_sf"/>
</dbReference>
<dbReference type="Pfam" id="PF05971">
    <property type="entry name" value="Methyltransf_10"/>
    <property type="match status" value="1"/>
</dbReference>
<dbReference type="Gene3D" id="3.40.50.150">
    <property type="entry name" value="Vaccinia Virus protein VP39"/>
    <property type="match status" value="1"/>
</dbReference>
<feature type="binding site" evidence="6">
    <location>
        <position position="180"/>
    </location>
    <ligand>
        <name>S-adenosyl-L-methionine</name>
        <dbReference type="ChEBI" id="CHEBI:59789"/>
    </ligand>
</feature>
<keyword evidence="3 5" id="KW-0808">Transferase</keyword>
<feature type="binding site" evidence="6">
    <location>
        <position position="81"/>
    </location>
    <ligand>
        <name>S-adenosyl-L-methionine</name>
        <dbReference type="ChEBI" id="CHEBI:59789"/>
    </ligand>
</feature>
<evidence type="ECO:0000256" key="6">
    <source>
        <dbReference type="PIRSR" id="PIRSR037350-1"/>
    </source>
</evidence>
<dbReference type="PANTHER" id="PTHR13393">
    <property type="entry name" value="SAM-DEPENDENT METHYLTRANSFERASE"/>
    <property type="match status" value="1"/>
</dbReference>
<dbReference type="PIRSF" id="PIRSF037350">
    <property type="entry name" value="Mtase_ZK1128_prd"/>
    <property type="match status" value="1"/>
</dbReference>
<evidence type="ECO:0000256" key="1">
    <source>
        <dbReference type="ARBA" id="ARBA00005878"/>
    </source>
</evidence>
<protein>
    <recommendedName>
        <fullName evidence="5">U6 small nuclear RNA (adenine-(43)-N(6))-methyltransferase</fullName>
        <ecNumber evidence="5">2.1.1.-</ecNumber>
    </recommendedName>
</protein>
<evidence type="ECO:0000256" key="5">
    <source>
        <dbReference type="PIRNR" id="PIRNR037350"/>
    </source>
</evidence>
<dbReference type="AlphaFoldDB" id="A0A1B6KEI6"/>
<feature type="compositionally biased region" description="Basic and acidic residues" evidence="7">
    <location>
        <begin position="368"/>
        <end position="379"/>
    </location>
</feature>
<dbReference type="SUPFAM" id="SSF53335">
    <property type="entry name" value="S-adenosyl-L-methionine-dependent methyltransferases"/>
    <property type="match status" value="1"/>
</dbReference>
<organism evidence="8">
    <name type="scientific">Graphocephala atropunctata</name>
    <dbReference type="NCBI Taxonomy" id="36148"/>
    <lineage>
        <taxon>Eukaryota</taxon>
        <taxon>Metazoa</taxon>
        <taxon>Ecdysozoa</taxon>
        <taxon>Arthropoda</taxon>
        <taxon>Hexapoda</taxon>
        <taxon>Insecta</taxon>
        <taxon>Pterygota</taxon>
        <taxon>Neoptera</taxon>
        <taxon>Paraneoptera</taxon>
        <taxon>Hemiptera</taxon>
        <taxon>Auchenorrhyncha</taxon>
        <taxon>Membracoidea</taxon>
        <taxon>Cicadellidae</taxon>
        <taxon>Cicadellinae</taxon>
        <taxon>Cicadellini</taxon>
        <taxon>Graphocephala</taxon>
    </lineage>
</organism>
<dbReference type="InterPro" id="IPR010286">
    <property type="entry name" value="METTL16/RlmF"/>
</dbReference>
<evidence type="ECO:0000256" key="7">
    <source>
        <dbReference type="SAM" id="MobiDB-lite"/>
    </source>
</evidence>
<evidence type="ECO:0000256" key="4">
    <source>
        <dbReference type="ARBA" id="ARBA00022691"/>
    </source>
</evidence>
<dbReference type="CDD" id="cd02440">
    <property type="entry name" value="AdoMet_MTases"/>
    <property type="match status" value="1"/>
</dbReference>
<dbReference type="GO" id="GO:0005634">
    <property type="term" value="C:nucleus"/>
    <property type="evidence" value="ECO:0007669"/>
    <property type="project" value="TreeGrafter"/>
</dbReference>
<keyword evidence="2 5" id="KW-0489">Methyltransferase</keyword>